<feature type="transmembrane region" description="Helical" evidence="3">
    <location>
        <begin position="543"/>
        <end position="563"/>
    </location>
</feature>
<keyword evidence="3" id="KW-0472">Membrane</keyword>
<dbReference type="InterPro" id="IPR056337">
    <property type="entry name" value="LHD_YVC1"/>
</dbReference>
<evidence type="ECO:0000256" key="2">
    <source>
        <dbReference type="SAM" id="MobiDB-lite"/>
    </source>
</evidence>
<evidence type="ECO:0000313" key="6">
    <source>
        <dbReference type="EMBL" id="PWN93896.1"/>
    </source>
</evidence>
<feature type="transmembrane region" description="Helical" evidence="3">
    <location>
        <begin position="327"/>
        <end position="351"/>
    </location>
</feature>
<gene>
    <name evidence="6" type="ORF">FA10DRAFT_299234</name>
</gene>
<dbReference type="PANTHER" id="PTHR35859">
    <property type="entry name" value="NONSELECTIVE CATION CHANNEL PROTEIN"/>
    <property type="match status" value="1"/>
</dbReference>
<feature type="transmembrane region" description="Helical" evidence="3">
    <location>
        <begin position="371"/>
        <end position="396"/>
    </location>
</feature>
<evidence type="ECO:0000313" key="7">
    <source>
        <dbReference type="Proteomes" id="UP000245768"/>
    </source>
</evidence>
<feature type="region of interest" description="Disordered" evidence="2">
    <location>
        <begin position="1"/>
        <end position="48"/>
    </location>
</feature>
<evidence type="ECO:0000259" key="4">
    <source>
        <dbReference type="Pfam" id="PF23190"/>
    </source>
</evidence>
<feature type="compositionally biased region" description="Basic residues" evidence="2">
    <location>
        <begin position="16"/>
        <end position="25"/>
    </location>
</feature>
<keyword evidence="7" id="KW-1185">Reference proteome</keyword>
<keyword evidence="1" id="KW-0175">Coiled coil</keyword>
<feature type="transmembrane region" description="Helical" evidence="3">
    <location>
        <begin position="465"/>
        <end position="485"/>
    </location>
</feature>
<feature type="region of interest" description="Disordered" evidence="2">
    <location>
        <begin position="628"/>
        <end position="726"/>
    </location>
</feature>
<feature type="domain" description="YVC1 N-terminal linker helical" evidence="4">
    <location>
        <begin position="70"/>
        <end position="247"/>
    </location>
</feature>
<feature type="region of interest" description="Disordered" evidence="2">
    <location>
        <begin position="741"/>
        <end position="781"/>
    </location>
</feature>
<evidence type="ECO:0000259" key="5">
    <source>
        <dbReference type="Pfam" id="PF23317"/>
    </source>
</evidence>
<keyword evidence="3" id="KW-1133">Transmembrane helix</keyword>
<feature type="compositionally biased region" description="Polar residues" evidence="2">
    <location>
        <begin position="1"/>
        <end position="10"/>
    </location>
</feature>
<dbReference type="RefSeq" id="XP_025381094.1">
    <property type="nucleotide sequence ID" value="XM_025524699.1"/>
</dbReference>
<dbReference type="Proteomes" id="UP000245768">
    <property type="component" value="Unassembled WGS sequence"/>
</dbReference>
<dbReference type="InterPro" id="IPR052971">
    <property type="entry name" value="TRP_calcium_channel"/>
</dbReference>
<dbReference type="InParanoid" id="A0A316YXW8"/>
<dbReference type="PANTHER" id="PTHR35859:SF6">
    <property type="entry name" value="ION TRANSPORT DOMAIN-CONTAINING PROTEIN"/>
    <property type="match status" value="1"/>
</dbReference>
<feature type="domain" description="Calcium channel YVC1-like C-terminal transmembrane" evidence="5">
    <location>
        <begin position="280"/>
        <end position="566"/>
    </location>
</feature>
<dbReference type="Pfam" id="PF23317">
    <property type="entry name" value="YVC1_C"/>
    <property type="match status" value="1"/>
</dbReference>
<proteinExistence type="predicted"/>
<dbReference type="STRING" id="215250.A0A316YXW8"/>
<feature type="compositionally biased region" description="Polar residues" evidence="2">
    <location>
        <begin position="661"/>
        <end position="674"/>
    </location>
</feature>
<protein>
    <recommendedName>
        <fullName evidence="8">Ion transport domain-containing protein</fullName>
    </recommendedName>
</protein>
<reference evidence="6 7" key="1">
    <citation type="journal article" date="2018" name="Mol. Biol. Evol.">
        <title>Broad Genomic Sampling Reveals a Smut Pathogenic Ancestry of the Fungal Clade Ustilaginomycotina.</title>
        <authorList>
            <person name="Kijpornyongpan T."/>
            <person name="Mondo S.J."/>
            <person name="Barry K."/>
            <person name="Sandor L."/>
            <person name="Lee J."/>
            <person name="Lipzen A."/>
            <person name="Pangilinan J."/>
            <person name="LaButti K."/>
            <person name="Hainaut M."/>
            <person name="Henrissat B."/>
            <person name="Grigoriev I.V."/>
            <person name="Spatafora J.W."/>
            <person name="Aime M.C."/>
        </authorList>
    </citation>
    <scope>NUCLEOTIDE SEQUENCE [LARGE SCALE GENOMIC DNA]</scope>
    <source>
        <strain evidence="6 7">MCA 4198</strain>
    </source>
</reference>
<organism evidence="6 7">
    <name type="scientific">Acaromyces ingoldii</name>
    <dbReference type="NCBI Taxonomy" id="215250"/>
    <lineage>
        <taxon>Eukaryota</taxon>
        <taxon>Fungi</taxon>
        <taxon>Dikarya</taxon>
        <taxon>Basidiomycota</taxon>
        <taxon>Ustilaginomycotina</taxon>
        <taxon>Exobasidiomycetes</taxon>
        <taxon>Exobasidiales</taxon>
        <taxon>Cryptobasidiaceae</taxon>
        <taxon>Acaromyces</taxon>
    </lineage>
</organism>
<evidence type="ECO:0000256" key="1">
    <source>
        <dbReference type="SAM" id="Coils"/>
    </source>
</evidence>
<evidence type="ECO:0000256" key="3">
    <source>
        <dbReference type="SAM" id="Phobius"/>
    </source>
</evidence>
<dbReference type="Pfam" id="PF23190">
    <property type="entry name" value="LHD_TRPY1"/>
    <property type="match status" value="1"/>
</dbReference>
<feature type="compositionally biased region" description="Low complexity" evidence="2">
    <location>
        <begin position="684"/>
        <end position="697"/>
    </location>
</feature>
<dbReference type="AlphaFoldDB" id="A0A316YXW8"/>
<name>A0A316YXW8_9BASI</name>
<feature type="coiled-coil region" evidence="1">
    <location>
        <begin position="787"/>
        <end position="817"/>
    </location>
</feature>
<sequence>MNRAATSSAAGSLGKRGTHHARRRQSTVSPALRQDLSEGGENDPLLDAEAAGDDQTKVLPDRCAAEVIYPLVHTVRNDVKTTIDAYLDWHELTSLELNYSIVRPLALKYSRYRQLSMLFVLLINRIQFQRDAERDVAMQAVNQTRAALCELLAIKLLRTFAHDGFELVTALAYPFSPFQGADEATTADELVPGYEQTTSAMELAIMSKAKKFLKSPLAQRCIMGIYEGRVVLSYKAQHAIVDDSYKKRPLGIYDPSKAPFLDHYRLRVPLVRSRIEFVNFCLLLLFYVWCLSQKGEMHWTTAETIFTIWLFGFALDEAAQFQEHGLGIYVTSLYNMLDFTFCIVSFVWLGIRISALVRGDAGHSNLSFDTLALGAILLCPRVASVLIQDNVILLALKAMLADFAFFMGLAAVCFSGFLYTFWSLSDRSEWTAGKIIWIMLKVWFGNSYVGFDTAESFSPIFGPPLMVFFAVMANSLLLTILISLLSNTFSVVSANAAEEAFYQFSCKTFAGISTDALFSYVPPLNLLAVVTIMPLSFVLTPRWLHKVNVVLLRLTSWPILLVIRLGEQRRSLTHLMGLETTTERATHIISWLPLPRSGKSDKDIVEAVFSRAKTSPLDGEGWERWAEEAAVQANPEDGAEEQREATPPSTPQRRDGKSYGAAQSTKPLSASTCQGDGPSPPPAAAAAAAAASSSSSSGQKDMRRSRTFDVGENMQRRNGTVDTSRALGSLSSPLARIFGRTRTFSDQHAPMDINAGNPTTGRPRSQIERGNEGAEEGAAGPATRDLILSLMEKIERQEKAQQRLEDLLLKLAEDRGNL</sequence>
<dbReference type="EMBL" id="KZ819634">
    <property type="protein sequence ID" value="PWN93896.1"/>
    <property type="molecule type" value="Genomic_DNA"/>
</dbReference>
<dbReference type="InterPro" id="IPR056336">
    <property type="entry name" value="YVC1_C"/>
</dbReference>
<feature type="transmembrane region" description="Helical" evidence="3">
    <location>
        <begin position="403"/>
        <end position="422"/>
    </location>
</feature>
<feature type="transmembrane region" description="Helical" evidence="3">
    <location>
        <begin position="517"/>
        <end position="537"/>
    </location>
</feature>
<evidence type="ECO:0008006" key="8">
    <source>
        <dbReference type="Google" id="ProtNLM"/>
    </source>
</evidence>
<feature type="transmembrane region" description="Helical" evidence="3">
    <location>
        <begin position="275"/>
        <end position="291"/>
    </location>
</feature>
<keyword evidence="3" id="KW-0812">Transmembrane</keyword>
<feature type="compositionally biased region" description="Basic and acidic residues" evidence="2">
    <location>
        <begin position="700"/>
        <end position="709"/>
    </location>
</feature>
<feature type="compositionally biased region" description="Acidic residues" evidence="2">
    <location>
        <begin position="38"/>
        <end position="48"/>
    </location>
</feature>
<dbReference type="GeneID" id="37046615"/>
<accession>A0A316YXW8</accession>
<dbReference type="OrthoDB" id="2373987at2759"/>